<sequence length="256" mass="30133">MTFCGYMDPLNWSFRFYLLESIERVGFDKGWEEIIKAVNQLSFTLLNIPFNVTPKQCHLFYLQMLAEFGDFRRFSDPLTLPSKEIRDRIRQMRRAELRHELIITNNQMRYNNYIIRHHGGNPTKNDNATWKRFATDDTKQQQTPSMLAHIASEIKTCDWYKNLPVDGKGQVGLKDMAIDRIIYRCVTGAVETPLELVRDIFHLIVNLELSNMTEKEKGAVQQMRAFILERLRPQLDDDPQWERIRPYIEGTADADD</sequence>
<accession>A0ABR2K834</accession>
<proteinExistence type="predicted"/>
<organism evidence="1 2">
    <name type="scientific">Tritrichomonas musculus</name>
    <dbReference type="NCBI Taxonomy" id="1915356"/>
    <lineage>
        <taxon>Eukaryota</taxon>
        <taxon>Metamonada</taxon>
        <taxon>Parabasalia</taxon>
        <taxon>Tritrichomonadida</taxon>
        <taxon>Tritrichomonadidae</taxon>
        <taxon>Tritrichomonas</taxon>
    </lineage>
</organism>
<evidence type="ECO:0000313" key="1">
    <source>
        <dbReference type="EMBL" id="KAK8887245.1"/>
    </source>
</evidence>
<gene>
    <name evidence="1" type="ORF">M9Y10_038283</name>
</gene>
<name>A0ABR2K834_9EUKA</name>
<dbReference type="Proteomes" id="UP001470230">
    <property type="component" value="Unassembled WGS sequence"/>
</dbReference>
<keyword evidence="2" id="KW-1185">Reference proteome</keyword>
<reference evidence="1 2" key="1">
    <citation type="submission" date="2024-04" db="EMBL/GenBank/DDBJ databases">
        <title>Tritrichomonas musculus Genome.</title>
        <authorList>
            <person name="Alves-Ferreira E."/>
            <person name="Grigg M."/>
            <person name="Lorenzi H."/>
            <person name="Galac M."/>
        </authorList>
    </citation>
    <scope>NUCLEOTIDE SEQUENCE [LARGE SCALE GENOMIC DNA]</scope>
    <source>
        <strain evidence="1 2">EAF2021</strain>
    </source>
</reference>
<comment type="caution">
    <text evidence="1">The sequence shown here is derived from an EMBL/GenBank/DDBJ whole genome shotgun (WGS) entry which is preliminary data.</text>
</comment>
<evidence type="ECO:0000313" key="2">
    <source>
        <dbReference type="Proteomes" id="UP001470230"/>
    </source>
</evidence>
<protein>
    <submittedName>
        <fullName evidence="1">Uncharacterized protein</fullName>
    </submittedName>
</protein>
<dbReference type="EMBL" id="JAPFFF010000006">
    <property type="protein sequence ID" value="KAK8887245.1"/>
    <property type="molecule type" value="Genomic_DNA"/>
</dbReference>